<dbReference type="Proteomes" id="UP001165678">
    <property type="component" value="Unassembled WGS sequence"/>
</dbReference>
<feature type="transmembrane region" description="Helical" evidence="5">
    <location>
        <begin position="107"/>
        <end position="129"/>
    </location>
</feature>
<evidence type="ECO:0000256" key="2">
    <source>
        <dbReference type="ARBA" id="ARBA00022692"/>
    </source>
</evidence>
<dbReference type="InterPro" id="IPR006977">
    <property type="entry name" value="Yip1_dom"/>
</dbReference>
<feature type="transmembrane region" description="Helical" evidence="5">
    <location>
        <begin position="69"/>
        <end position="95"/>
    </location>
</feature>
<name>A0AA41ZMA5_9GAMM</name>
<keyword evidence="2 5" id="KW-0812">Transmembrane</keyword>
<protein>
    <submittedName>
        <fullName evidence="7">Yip1 family protein</fullName>
    </submittedName>
</protein>
<evidence type="ECO:0000256" key="4">
    <source>
        <dbReference type="ARBA" id="ARBA00023136"/>
    </source>
</evidence>
<dbReference type="AlphaFoldDB" id="A0AA41ZMA5"/>
<dbReference type="EMBL" id="JAPIVE010000002">
    <property type="protein sequence ID" value="MCX2524458.1"/>
    <property type="molecule type" value="Genomic_DNA"/>
</dbReference>
<dbReference type="Pfam" id="PF04893">
    <property type="entry name" value="Yip1"/>
    <property type="match status" value="1"/>
</dbReference>
<keyword evidence="4 5" id="KW-0472">Membrane</keyword>
<feature type="domain" description="Yip1" evidence="6">
    <location>
        <begin position="6"/>
        <end position="179"/>
    </location>
</feature>
<evidence type="ECO:0000256" key="1">
    <source>
        <dbReference type="ARBA" id="ARBA00004141"/>
    </source>
</evidence>
<comment type="subcellular location">
    <subcellularLocation>
        <location evidence="1">Membrane</location>
        <topology evidence="1">Multi-pass membrane protein</topology>
    </subcellularLocation>
</comment>
<evidence type="ECO:0000259" key="6">
    <source>
        <dbReference type="Pfam" id="PF04893"/>
    </source>
</evidence>
<reference evidence="7" key="1">
    <citation type="submission" date="2022-11" db="EMBL/GenBank/DDBJ databases">
        <title>Larsenimonas rhizosphaerae sp. nov., isolated from a tidal mudflat.</title>
        <authorList>
            <person name="Lee S.D."/>
            <person name="Kim I.S."/>
        </authorList>
    </citation>
    <scope>NUCLEOTIDE SEQUENCE</scope>
    <source>
        <strain evidence="7">GH2-1</strain>
    </source>
</reference>
<proteinExistence type="predicted"/>
<feature type="transmembrane region" description="Helical" evidence="5">
    <location>
        <begin position="135"/>
        <end position="158"/>
    </location>
</feature>
<evidence type="ECO:0000313" key="7">
    <source>
        <dbReference type="EMBL" id="MCX2524458.1"/>
    </source>
</evidence>
<sequence length="197" mass="21346">MIHHVWGLLAHPNQEWRQIEHEGDSVTQLYVSHVLIMALIPVVCSLIGTTTVGWNFGEGGAVALSMGSAIALAVTFYLAILLAVAFMGTVLHWSARHFPTRPTRNRCIVFAGYVATPMFVAGVVALYPIVWLCSLAVVVGLCYSAYLLYVGLPAFFNITRKESMLVFSTTMAVGVLVLEALLALTVVLWGYGAAMIS</sequence>
<organism evidence="7 8">
    <name type="scientific">Larsenimonas rhizosphaerae</name>
    <dbReference type="NCBI Taxonomy" id="2944682"/>
    <lineage>
        <taxon>Bacteria</taxon>
        <taxon>Pseudomonadati</taxon>
        <taxon>Pseudomonadota</taxon>
        <taxon>Gammaproteobacteria</taxon>
        <taxon>Oceanospirillales</taxon>
        <taxon>Halomonadaceae</taxon>
        <taxon>Larsenimonas</taxon>
    </lineage>
</organism>
<evidence type="ECO:0000313" key="8">
    <source>
        <dbReference type="Proteomes" id="UP001165678"/>
    </source>
</evidence>
<dbReference type="GO" id="GO:0016020">
    <property type="term" value="C:membrane"/>
    <property type="evidence" value="ECO:0007669"/>
    <property type="project" value="UniProtKB-SubCell"/>
</dbReference>
<evidence type="ECO:0000256" key="3">
    <source>
        <dbReference type="ARBA" id="ARBA00022989"/>
    </source>
</evidence>
<comment type="caution">
    <text evidence="7">The sequence shown here is derived from an EMBL/GenBank/DDBJ whole genome shotgun (WGS) entry which is preliminary data.</text>
</comment>
<dbReference type="RefSeq" id="WP_250935519.1">
    <property type="nucleotide sequence ID" value="NZ_JAMLJK010000001.1"/>
</dbReference>
<feature type="transmembrane region" description="Helical" evidence="5">
    <location>
        <begin position="165"/>
        <end position="191"/>
    </location>
</feature>
<gene>
    <name evidence="7" type="ORF">OQ287_09405</name>
</gene>
<keyword evidence="8" id="KW-1185">Reference proteome</keyword>
<keyword evidence="3 5" id="KW-1133">Transmembrane helix</keyword>
<feature type="transmembrane region" description="Helical" evidence="5">
    <location>
        <begin position="34"/>
        <end position="57"/>
    </location>
</feature>
<evidence type="ECO:0000256" key="5">
    <source>
        <dbReference type="SAM" id="Phobius"/>
    </source>
</evidence>
<accession>A0AA41ZMA5</accession>